<reference evidence="3" key="1">
    <citation type="submission" date="2010-07" db="EMBL/GenBank/DDBJ databases">
        <title>The genome sequence of Gaeumannomyces graminis var. tritici strain R3-111a-1.</title>
        <authorList>
            <consortium name="The Broad Institute Genome Sequencing Platform"/>
            <person name="Ma L.-J."/>
            <person name="Dead R."/>
            <person name="Young S."/>
            <person name="Zeng Q."/>
            <person name="Koehrsen M."/>
            <person name="Alvarado L."/>
            <person name="Berlin A."/>
            <person name="Chapman S.B."/>
            <person name="Chen Z."/>
            <person name="Freedman E."/>
            <person name="Gellesch M."/>
            <person name="Goldberg J."/>
            <person name="Griggs A."/>
            <person name="Gujja S."/>
            <person name="Heilman E.R."/>
            <person name="Heiman D."/>
            <person name="Hepburn T."/>
            <person name="Howarth C."/>
            <person name="Jen D."/>
            <person name="Larson L."/>
            <person name="Mehta T."/>
            <person name="Neiman D."/>
            <person name="Pearson M."/>
            <person name="Roberts A."/>
            <person name="Saif S."/>
            <person name="Shea T."/>
            <person name="Shenoy N."/>
            <person name="Sisk P."/>
            <person name="Stolte C."/>
            <person name="Sykes S."/>
            <person name="Walk T."/>
            <person name="White J."/>
            <person name="Yandava C."/>
            <person name="Haas B."/>
            <person name="Nusbaum C."/>
            <person name="Birren B."/>
        </authorList>
    </citation>
    <scope>NUCLEOTIDE SEQUENCE [LARGE SCALE GENOMIC DNA]</scope>
    <source>
        <strain evidence="3">R3-111a-1</strain>
    </source>
</reference>
<sequence>MCGPDNSTKPRGGALVVLRNAMAPEATDGCAWSGELNFHTPGQPESSIATHVRVTAGDDSSLDALSKAVVLIHQSGDLSMPARECGLLRTFVLEHAAELGNGSAMELELATPMSIQVGDDGIIGRRVSILGQAADWGVETLGASMAEGIVGFNFMSSSRETSPDSL</sequence>
<dbReference type="eggNOG" id="ENOG502SW30">
    <property type="taxonomic scope" value="Eukaryota"/>
</dbReference>
<protein>
    <submittedName>
        <fullName evidence="1 2">Uncharacterized protein</fullName>
    </submittedName>
</protein>
<proteinExistence type="predicted"/>
<dbReference type="AlphaFoldDB" id="J3P585"/>
<gene>
    <name evidence="2" type="primary">20349132</name>
    <name evidence="1" type="ORF">GGTG_08674</name>
</gene>
<dbReference type="OrthoDB" id="4158189at2759"/>
<dbReference type="EnsemblFungi" id="EJT74836">
    <property type="protein sequence ID" value="EJT74836"/>
    <property type="gene ID" value="GGTG_08674"/>
</dbReference>
<reference evidence="1" key="3">
    <citation type="submission" date="2010-09" db="EMBL/GenBank/DDBJ databases">
        <title>Annotation of Gaeumannomyces graminis var. tritici R3-111a-1.</title>
        <authorList>
            <consortium name="The Broad Institute Genome Sequencing Platform"/>
            <person name="Ma L.-J."/>
            <person name="Dead R."/>
            <person name="Young S.K."/>
            <person name="Zeng Q."/>
            <person name="Gargeya S."/>
            <person name="Fitzgerald M."/>
            <person name="Haas B."/>
            <person name="Abouelleil A."/>
            <person name="Alvarado L."/>
            <person name="Arachchi H.M."/>
            <person name="Berlin A."/>
            <person name="Brown A."/>
            <person name="Chapman S.B."/>
            <person name="Chen Z."/>
            <person name="Dunbar C."/>
            <person name="Freedman E."/>
            <person name="Gearin G."/>
            <person name="Gellesch M."/>
            <person name="Goldberg J."/>
            <person name="Griggs A."/>
            <person name="Gujja S."/>
            <person name="Heiman D."/>
            <person name="Howarth C."/>
            <person name="Larson L."/>
            <person name="Lui A."/>
            <person name="MacDonald P.J.P."/>
            <person name="Mehta T."/>
            <person name="Montmayeur A."/>
            <person name="Murphy C."/>
            <person name="Neiman D."/>
            <person name="Pearson M."/>
            <person name="Priest M."/>
            <person name="Roberts A."/>
            <person name="Saif S."/>
            <person name="Shea T."/>
            <person name="Shenoy N."/>
            <person name="Sisk P."/>
            <person name="Stolte C."/>
            <person name="Sykes S."/>
            <person name="Yandava C."/>
            <person name="Wortman J."/>
            <person name="Nusbaum C."/>
            <person name="Birren B."/>
        </authorList>
    </citation>
    <scope>NUCLEOTIDE SEQUENCE</scope>
    <source>
        <strain evidence="1">R3-111a-1</strain>
    </source>
</reference>
<keyword evidence="3" id="KW-1185">Reference proteome</keyword>
<evidence type="ECO:0000313" key="1">
    <source>
        <dbReference type="EMBL" id="EJT74836.1"/>
    </source>
</evidence>
<dbReference type="Proteomes" id="UP000006039">
    <property type="component" value="Unassembled WGS sequence"/>
</dbReference>
<dbReference type="RefSeq" id="XP_009224780.1">
    <property type="nucleotide sequence ID" value="XM_009226516.1"/>
</dbReference>
<organism evidence="1">
    <name type="scientific">Gaeumannomyces tritici (strain R3-111a-1)</name>
    <name type="common">Wheat and barley take-all root rot fungus</name>
    <name type="synonym">Gaeumannomyces graminis var. tritici</name>
    <dbReference type="NCBI Taxonomy" id="644352"/>
    <lineage>
        <taxon>Eukaryota</taxon>
        <taxon>Fungi</taxon>
        <taxon>Dikarya</taxon>
        <taxon>Ascomycota</taxon>
        <taxon>Pezizomycotina</taxon>
        <taxon>Sordariomycetes</taxon>
        <taxon>Sordariomycetidae</taxon>
        <taxon>Magnaporthales</taxon>
        <taxon>Magnaporthaceae</taxon>
        <taxon>Gaeumannomyces</taxon>
    </lineage>
</organism>
<name>J3P585_GAET3</name>
<dbReference type="HOGENOM" id="CLU_118191_0_0_1"/>
<evidence type="ECO:0000313" key="2">
    <source>
        <dbReference type="EnsemblFungi" id="EJT74836"/>
    </source>
</evidence>
<accession>J3P585</accession>
<reference evidence="1" key="2">
    <citation type="submission" date="2010-07" db="EMBL/GenBank/DDBJ databases">
        <authorList>
            <consortium name="The Broad Institute Genome Sequencing Platform"/>
            <consortium name="Broad Institute Genome Sequencing Center for Infectious Disease"/>
            <person name="Ma L.-J."/>
            <person name="Dead R."/>
            <person name="Young S."/>
            <person name="Zeng Q."/>
            <person name="Koehrsen M."/>
            <person name="Alvarado L."/>
            <person name="Berlin A."/>
            <person name="Chapman S.B."/>
            <person name="Chen Z."/>
            <person name="Freedman E."/>
            <person name="Gellesch M."/>
            <person name="Goldberg J."/>
            <person name="Griggs A."/>
            <person name="Gujja S."/>
            <person name="Heilman E.R."/>
            <person name="Heiman D."/>
            <person name="Hepburn T."/>
            <person name="Howarth C."/>
            <person name="Jen D."/>
            <person name="Larson L."/>
            <person name="Mehta T."/>
            <person name="Neiman D."/>
            <person name="Pearson M."/>
            <person name="Roberts A."/>
            <person name="Saif S."/>
            <person name="Shea T."/>
            <person name="Shenoy N."/>
            <person name="Sisk P."/>
            <person name="Stolte C."/>
            <person name="Sykes S."/>
            <person name="Walk T."/>
            <person name="White J."/>
            <person name="Yandava C."/>
            <person name="Haas B."/>
            <person name="Nusbaum C."/>
            <person name="Birren B."/>
        </authorList>
    </citation>
    <scope>NUCLEOTIDE SEQUENCE</scope>
    <source>
        <strain evidence="1">R3-111a-1</strain>
    </source>
</reference>
<dbReference type="GeneID" id="20349132"/>
<evidence type="ECO:0000313" key="3">
    <source>
        <dbReference type="Proteomes" id="UP000006039"/>
    </source>
</evidence>
<dbReference type="VEuPathDB" id="FungiDB:GGTG_08674"/>
<reference evidence="2" key="4">
    <citation type="journal article" date="2015" name="G3 (Bethesda)">
        <title>Genome sequences of three phytopathogenic species of the Magnaporthaceae family of fungi.</title>
        <authorList>
            <person name="Okagaki L.H."/>
            <person name="Nunes C.C."/>
            <person name="Sailsbery J."/>
            <person name="Clay B."/>
            <person name="Brown D."/>
            <person name="John T."/>
            <person name="Oh Y."/>
            <person name="Young N."/>
            <person name="Fitzgerald M."/>
            <person name="Haas B.J."/>
            <person name="Zeng Q."/>
            <person name="Young S."/>
            <person name="Adiconis X."/>
            <person name="Fan L."/>
            <person name="Levin J.Z."/>
            <person name="Mitchell T.K."/>
            <person name="Okubara P.A."/>
            <person name="Farman M.L."/>
            <person name="Kohn L.M."/>
            <person name="Birren B."/>
            <person name="Ma L.-J."/>
            <person name="Dean R.A."/>
        </authorList>
    </citation>
    <scope>NUCLEOTIDE SEQUENCE</scope>
    <source>
        <strain evidence="2">R3-111a-1</strain>
    </source>
</reference>
<dbReference type="EMBL" id="GL385398">
    <property type="protein sequence ID" value="EJT74836.1"/>
    <property type="molecule type" value="Genomic_DNA"/>
</dbReference>
<reference evidence="2" key="5">
    <citation type="submission" date="2018-04" db="UniProtKB">
        <authorList>
            <consortium name="EnsemblFungi"/>
        </authorList>
    </citation>
    <scope>IDENTIFICATION</scope>
    <source>
        <strain evidence="2">R3-111a-1</strain>
    </source>
</reference>